<name>A0ABN8PQC0_9CNID</name>
<protein>
    <recommendedName>
        <fullName evidence="3">DNA-directed DNA polymerase</fullName>
    </recommendedName>
</protein>
<dbReference type="SUPFAM" id="SSF56672">
    <property type="entry name" value="DNA/RNA polymerases"/>
    <property type="match status" value="1"/>
</dbReference>
<dbReference type="Proteomes" id="UP001159427">
    <property type="component" value="Unassembled WGS sequence"/>
</dbReference>
<dbReference type="PANTHER" id="PTHR31511:SF12">
    <property type="entry name" value="RHO TERMINATION FACTOR N-TERMINAL DOMAIN-CONTAINING PROTEIN"/>
    <property type="match status" value="1"/>
</dbReference>
<dbReference type="SUPFAM" id="SSF53098">
    <property type="entry name" value="Ribonuclease H-like"/>
    <property type="match status" value="1"/>
</dbReference>
<evidence type="ECO:0000313" key="1">
    <source>
        <dbReference type="EMBL" id="CAH3148636.1"/>
    </source>
</evidence>
<dbReference type="EMBL" id="CALNXI010000955">
    <property type="protein sequence ID" value="CAH3148636.1"/>
    <property type="molecule type" value="Genomic_DNA"/>
</dbReference>
<organism evidence="1 2">
    <name type="scientific">Porites evermanni</name>
    <dbReference type="NCBI Taxonomy" id="104178"/>
    <lineage>
        <taxon>Eukaryota</taxon>
        <taxon>Metazoa</taxon>
        <taxon>Cnidaria</taxon>
        <taxon>Anthozoa</taxon>
        <taxon>Hexacorallia</taxon>
        <taxon>Scleractinia</taxon>
        <taxon>Fungiina</taxon>
        <taxon>Poritidae</taxon>
        <taxon>Porites</taxon>
    </lineage>
</organism>
<dbReference type="InterPro" id="IPR043502">
    <property type="entry name" value="DNA/RNA_pol_sf"/>
</dbReference>
<sequence>MRGNSYIPLPVKLQNSAKGLINLQNKDIECFRWCHIPYLNPQEKDPQRIKKIDRKMVQELNYQGVEFPVAAKHYGKIEEQNSININVFGYENEQFYPIHVSKHKNEKVLNLLLITQGEKQHYVFIKDFNKMMYNKTKHQHRKHFCMFCLQCFSTDEILAKHKSNCMIINGEQAIRMPEEGSTVQFQNYHKQMPAPFVIYADFEAITQKVSGCQPDGVKSYTDKYQKHTGCSYGYKVVCCYDDKYSKPVKIYRGEKSVSYFILDMLSEVEYCQKMIATEFQKPLQMTDEEEELFKVAEECHICGKKYLDNEVRFRDHCHITGQYRGSAHQDFNLKLKLDPSKFKVPVIFHNLRGYDSHFIMQEIGSIGKGNNLSINCIPNNMEKYMAFMLGRHLVFLDSFQFMASSLERLAANLPTNAFKYTSQVFQDEKLGLMKQKGVYPYDYMDSFQKFGDQQLPPKEQFYGILTDEGISDEQYQYAQKVWNTFNMRTMGEYHDLYLKSDILVLADVFENFRKTCHQYYKLDPCHYFTSPGLSWDAMLKMTGIKLELMTDVDMFQFIEKGLRGDISYIANRHGEANNKYMSGYNLEKPSKYIMYLDANNLYGWAISQYLPTGGFRWMTEKQIKKVNLAACTEDRKMGMILEVDLEYPKELHELHNDYPLAAEKMKVTKEMLSPYCKNIQGQFGISIGQVAKLIPRLSSKKNYVLHYRNLQLYLSLGLELKKIHRVLEFDQSPWLAQYINF</sequence>
<reference evidence="1 2" key="1">
    <citation type="submission" date="2022-05" db="EMBL/GenBank/DDBJ databases">
        <authorList>
            <consortium name="Genoscope - CEA"/>
            <person name="William W."/>
        </authorList>
    </citation>
    <scope>NUCLEOTIDE SEQUENCE [LARGE SCALE GENOMIC DNA]</scope>
</reference>
<proteinExistence type="predicted"/>
<dbReference type="PANTHER" id="PTHR31511">
    <property type="entry name" value="PROTEIN CBG23764"/>
    <property type="match status" value="1"/>
</dbReference>
<feature type="non-terminal residue" evidence="1">
    <location>
        <position position="741"/>
    </location>
</feature>
<comment type="caution">
    <text evidence="1">The sequence shown here is derived from an EMBL/GenBank/DDBJ whole genome shotgun (WGS) entry which is preliminary data.</text>
</comment>
<evidence type="ECO:0000313" key="2">
    <source>
        <dbReference type="Proteomes" id="UP001159427"/>
    </source>
</evidence>
<gene>
    <name evidence="1" type="ORF">PEVE_00044657</name>
</gene>
<accession>A0ABN8PQC0</accession>
<evidence type="ECO:0008006" key="3">
    <source>
        <dbReference type="Google" id="ProtNLM"/>
    </source>
</evidence>
<keyword evidence="2" id="KW-1185">Reference proteome</keyword>
<dbReference type="InterPro" id="IPR012337">
    <property type="entry name" value="RNaseH-like_sf"/>
</dbReference>